<dbReference type="EMBL" id="CP000614">
    <property type="protein sequence ID" value="ABO55036.1"/>
    <property type="molecule type" value="Genomic_DNA"/>
</dbReference>
<protein>
    <submittedName>
        <fullName evidence="1">Uncharacterized protein</fullName>
    </submittedName>
</protein>
<organism evidence="1 2">
    <name type="scientific">Burkholderia vietnamiensis (strain G4 / LMG 22486)</name>
    <name type="common">Burkholderia cepacia (strain R1808)</name>
    <dbReference type="NCBI Taxonomy" id="269482"/>
    <lineage>
        <taxon>Bacteria</taxon>
        <taxon>Pseudomonadati</taxon>
        <taxon>Pseudomonadota</taxon>
        <taxon>Betaproteobacteria</taxon>
        <taxon>Burkholderiales</taxon>
        <taxon>Burkholderiaceae</taxon>
        <taxon>Burkholderia</taxon>
        <taxon>Burkholderia cepacia complex</taxon>
    </lineage>
</organism>
<evidence type="ECO:0000313" key="2">
    <source>
        <dbReference type="Proteomes" id="UP000002287"/>
    </source>
</evidence>
<reference evidence="2" key="1">
    <citation type="submission" date="2007-03" db="EMBL/GenBank/DDBJ databases">
        <title>Complete sequence of chromosome 1 of Burkholderia vietnamiensis G4.</title>
        <authorList>
            <consortium name="US DOE Joint Genome Institute"/>
            <person name="Copeland A."/>
            <person name="Lucas S."/>
            <person name="Lapidus A."/>
            <person name="Barry K."/>
            <person name="Detter J.C."/>
            <person name="Glavina del Rio T."/>
            <person name="Hammon N."/>
            <person name="Israni S."/>
            <person name="Dalin E."/>
            <person name="Tice H."/>
            <person name="Pitluck S."/>
            <person name="Chain P."/>
            <person name="Malfatti S."/>
            <person name="Shin M."/>
            <person name="Vergez L."/>
            <person name="Schmutz J."/>
            <person name="Larimer F."/>
            <person name="Land M."/>
            <person name="Hauser L."/>
            <person name="Kyrpides N."/>
            <person name="Tiedje J."/>
            <person name="Richardson P."/>
        </authorList>
    </citation>
    <scope>NUCLEOTIDE SEQUENCE [LARGE SCALE GENOMIC DNA]</scope>
    <source>
        <strain evidence="2">G4 / LMG 22486</strain>
    </source>
</reference>
<evidence type="ECO:0000313" key="1">
    <source>
        <dbReference type="EMBL" id="ABO55036.1"/>
    </source>
</evidence>
<sequence>MLAIRASEASACVWADFASALFFAGRLSIELARWPGNVADRERQLGDKHKALFRIAARLSALADGRRAGADGWARQADFASIA</sequence>
<proteinExistence type="predicted"/>
<dbReference type="HOGENOM" id="CLU_2536208_0_0_4"/>
<dbReference type="KEGG" id="bvi:Bcep1808_2034"/>
<dbReference type="Proteomes" id="UP000002287">
    <property type="component" value="Chromosome 1"/>
</dbReference>
<dbReference type="AlphaFoldDB" id="A4JFI3"/>
<name>A4JFI3_BURVG</name>
<accession>A4JFI3</accession>
<gene>
    <name evidence="1" type="ordered locus">Bcep1808_2034</name>
</gene>